<sequence length="258" mass="26564">MRRTLGRRLSAGAAALTLGGTALSVAAAPAALADSVPTFSFADCPKLPAGADPAFWQCNVAVTTSGTMKLGKLDQAITSPITITYANGFDPVTGVEGAVFGSFKAGRMLVKKGIFGDPFVTAVYAQPKYVGGFGLANGKLQLSLKVSVQNPMLGSYCTIGSNTRPIKLDLGIGTTSPPPPNTPISGSPPEQVTFDPPVMKATVVDNAFAVPGADNCGLDLGLMNATVNLYAGVPAAAGYNTAIFNQYISYKTYDQMPS</sequence>
<reference evidence="2 3" key="1">
    <citation type="submission" date="2019-10" db="EMBL/GenBank/DDBJ databases">
        <title>Actinomadura rubteroloni sp. nov. and Actinomadura macrotermitis sp. nov., isolated from the gut of fungus growing-termite Macrotermes natalensis.</title>
        <authorList>
            <person name="Benndorf R."/>
            <person name="Martin K."/>
            <person name="Kuefner M."/>
            <person name="De Beer W."/>
            <person name="Kaster A.-K."/>
            <person name="Vollmers J."/>
            <person name="Poulsen M."/>
            <person name="Beemelmanns C."/>
        </authorList>
    </citation>
    <scope>NUCLEOTIDE SEQUENCE [LARGE SCALE GENOMIC DNA]</scope>
    <source>
        <strain evidence="2 3">RB68</strain>
    </source>
</reference>
<comment type="caution">
    <text evidence="2">The sequence shown here is derived from an EMBL/GenBank/DDBJ whole genome shotgun (WGS) entry which is preliminary data.</text>
</comment>
<dbReference type="Proteomes" id="UP000487268">
    <property type="component" value="Unassembled WGS sequence"/>
</dbReference>
<dbReference type="InterPro" id="IPR006311">
    <property type="entry name" value="TAT_signal"/>
</dbReference>
<dbReference type="OrthoDB" id="4461339at2"/>
<evidence type="ECO:0000313" key="2">
    <source>
        <dbReference type="EMBL" id="MQY07017.1"/>
    </source>
</evidence>
<keyword evidence="1" id="KW-0732">Signal</keyword>
<gene>
    <name evidence="2" type="ORF">ACRB68_51140</name>
</gene>
<protein>
    <recommendedName>
        <fullName evidence="4">Secreted protein</fullName>
    </recommendedName>
</protein>
<dbReference type="PROSITE" id="PS51318">
    <property type="entry name" value="TAT"/>
    <property type="match status" value="1"/>
</dbReference>
<organism evidence="2 3">
    <name type="scientific">Actinomadura macrotermitis</name>
    <dbReference type="NCBI Taxonomy" id="2585200"/>
    <lineage>
        <taxon>Bacteria</taxon>
        <taxon>Bacillati</taxon>
        <taxon>Actinomycetota</taxon>
        <taxon>Actinomycetes</taxon>
        <taxon>Streptosporangiales</taxon>
        <taxon>Thermomonosporaceae</taxon>
        <taxon>Actinomadura</taxon>
    </lineage>
</organism>
<name>A0A7K0C0Q0_9ACTN</name>
<dbReference type="EMBL" id="WEGH01000003">
    <property type="protein sequence ID" value="MQY07017.1"/>
    <property type="molecule type" value="Genomic_DNA"/>
</dbReference>
<dbReference type="RefSeq" id="WP_153536601.1">
    <property type="nucleotide sequence ID" value="NZ_WEGH01000003.1"/>
</dbReference>
<accession>A0A7K0C0Q0</accession>
<keyword evidence="3" id="KW-1185">Reference proteome</keyword>
<evidence type="ECO:0000313" key="3">
    <source>
        <dbReference type="Proteomes" id="UP000487268"/>
    </source>
</evidence>
<evidence type="ECO:0008006" key="4">
    <source>
        <dbReference type="Google" id="ProtNLM"/>
    </source>
</evidence>
<feature type="signal peptide" evidence="1">
    <location>
        <begin position="1"/>
        <end position="33"/>
    </location>
</feature>
<evidence type="ECO:0000256" key="1">
    <source>
        <dbReference type="SAM" id="SignalP"/>
    </source>
</evidence>
<feature type="chain" id="PRO_5029522736" description="Secreted protein" evidence="1">
    <location>
        <begin position="34"/>
        <end position="258"/>
    </location>
</feature>
<dbReference type="AlphaFoldDB" id="A0A7K0C0Q0"/>
<proteinExistence type="predicted"/>